<dbReference type="EMBL" id="JAOPKC010000025">
    <property type="protein sequence ID" value="MCU4719326.1"/>
    <property type="molecule type" value="Genomic_DNA"/>
</dbReference>
<dbReference type="Proteomes" id="UP001208186">
    <property type="component" value="Unassembled WGS sequence"/>
</dbReference>
<evidence type="ECO:0000256" key="2">
    <source>
        <dbReference type="SAM" id="Phobius"/>
    </source>
</evidence>
<proteinExistence type="predicted"/>
<accession>A0AAE3IEH1</accession>
<gene>
    <name evidence="4" type="ORF">OB914_14840</name>
    <name evidence="3" type="ORF">OB916_14840</name>
</gene>
<feature type="transmembrane region" description="Helical" evidence="2">
    <location>
        <begin position="12"/>
        <end position="44"/>
    </location>
</feature>
<dbReference type="AlphaFoldDB" id="A0AAE3IEH1"/>
<reference evidence="4" key="1">
    <citation type="submission" date="2023-02" db="EMBL/GenBank/DDBJ databases">
        <title>Enrichment on poylsaccharides allowed isolation of novel metabolic and taxonomic groups of Haloarchaea.</title>
        <authorList>
            <person name="Sorokin D.Y."/>
            <person name="Elcheninov A.G."/>
            <person name="Khizhniak T.V."/>
            <person name="Kolganova T.V."/>
            <person name="Kublanov I.V."/>
        </authorList>
    </citation>
    <scope>NUCLEOTIDE SEQUENCE</scope>
    <source>
        <strain evidence="3 5">HArc-curdl5-1</strain>
        <strain evidence="4">HArc-curdl7</strain>
    </source>
</reference>
<keyword evidence="2" id="KW-1133">Transmembrane helix</keyword>
<evidence type="ECO:0000313" key="5">
    <source>
        <dbReference type="Proteomes" id="UP001208186"/>
    </source>
</evidence>
<evidence type="ECO:0000313" key="6">
    <source>
        <dbReference type="Proteomes" id="UP001209746"/>
    </source>
</evidence>
<keyword evidence="2" id="KW-0472">Membrane</keyword>
<keyword evidence="1" id="KW-0175">Coiled coil</keyword>
<name>A0AAE3IEH1_9EURY</name>
<organism evidence="4 6">
    <name type="scientific">Halapricum hydrolyticum</name>
    <dbReference type="NCBI Taxonomy" id="2979991"/>
    <lineage>
        <taxon>Archaea</taxon>
        <taxon>Methanobacteriati</taxon>
        <taxon>Methanobacteriota</taxon>
        <taxon>Stenosarchaea group</taxon>
        <taxon>Halobacteria</taxon>
        <taxon>Halobacteriales</taxon>
        <taxon>Haloarculaceae</taxon>
        <taxon>Halapricum</taxon>
    </lineage>
</organism>
<dbReference type="RefSeq" id="WP_315910073.1">
    <property type="nucleotide sequence ID" value="NZ_JAOPKC010000025.1"/>
</dbReference>
<keyword evidence="5" id="KW-1185">Reference proteome</keyword>
<sequence>MNDADWHAVGVAFAVVITFVVLIFVSGPVGLLFGFAVVLVVGAVRSQSKQQQRRQEALEERVEQLEAELEKSETDDGEQ</sequence>
<dbReference type="Proteomes" id="UP001209746">
    <property type="component" value="Unassembled WGS sequence"/>
</dbReference>
<evidence type="ECO:0000313" key="3">
    <source>
        <dbReference type="EMBL" id="MCU4719326.1"/>
    </source>
</evidence>
<comment type="caution">
    <text evidence="4">The sequence shown here is derived from an EMBL/GenBank/DDBJ whole genome shotgun (WGS) entry which is preliminary data.</text>
</comment>
<protein>
    <submittedName>
        <fullName evidence="4">Uncharacterized protein</fullName>
    </submittedName>
</protein>
<keyword evidence="2" id="KW-0812">Transmembrane</keyword>
<feature type="coiled-coil region" evidence="1">
    <location>
        <begin position="48"/>
        <end position="75"/>
    </location>
</feature>
<evidence type="ECO:0000256" key="1">
    <source>
        <dbReference type="SAM" id="Coils"/>
    </source>
</evidence>
<evidence type="ECO:0000313" key="4">
    <source>
        <dbReference type="EMBL" id="MCU4728229.1"/>
    </source>
</evidence>
<dbReference type="EMBL" id="JAOPKD010000022">
    <property type="protein sequence ID" value="MCU4728229.1"/>
    <property type="molecule type" value="Genomic_DNA"/>
</dbReference>